<dbReference type="AlphaFoldDB" id="A0AAU7NWJ5"/>
<name>A0AAU7NWJ5_9GAMM</name>
<keyword evidence="2" id="KW-1185">Reference proteome</keyword>
<accession>A0AAU7NWJ5</accession>
<sequence>MDGLLFGFKTVALPKWSEEKNIISLHFDQCDMIKPSSNEGFSPAFRARQNQLNNEMRRLL</sequence>
<dbReference type="Proteomes" id="UP001225378">
    <property type="component" value="Chromosome"/>
</dbReference>
<dbReference type="EMBL" id="CP157743">
    <property type="protein sequence ID" value="XBS21391.1"/>
    <property type="molecule type" value="Genomic_DNA"/>
</dbReference>
<reference evidence="1 2" key="1">
    <citation type="journal article" date="2024" name="Microbiology">
        <title>Methylomarinum rosea sp. nov., a novel halophilic methanotrophic bacterium from the hypersaline Lake Elton.</title>
        <authorList>
            <person name="Suleimanov R.Z."/>
            <person name="Oshkin I.Y."/>
            <person name="Danilova O.V."/>
            <person name="Suzina N.E."/>
            <person name="Dedysh S.N."/>
        </authorList>
    </citation>
    <scope>NUCLEOTIDE SEQUENCE [LARGE SCALE GENOMIC DNA]</scope>
    <source>
        <strain evidence="1 2">Ch1-1</strain>
    </source>
</reference>
<protein>
    <submittedName>
        <fullName evidence="1">Uncharacterized protein</fullName>
    </submittedName>
</protein>
<evidence type="ECO:0000313" key="1">
    <source>
        <dbReference type="EMBL" id="XBS21391.1"/>
    </source>
</evidence>
<gene>
    <name evidence="1" type="ORF">Q9L42_004505</name>
</gene>
<dbReference type="RefSeq" id="WP_305909620.1">
    <property type="nucleotide sequence ID" value="NZ_CP157743.1"/>
</dbReference>
<evidence type="ECO:0000313" key="2">
    <source>
        <dbReference type="Proteomes" id="UP001225378"/>
    </source>
</evidence>
<organism evidence="1 2">
    <name type="scientific">Methylomarinum roseum</name>
    <dbReference type="NCBI Taxonomy" id="3067653"/>
    <lineage>
        <taxon>Bacteria</taxon>
        <taxon>Pseudomonadati</taxon>
        <taxon>Pseudomonadota</taxon>
        <taxon>Gammaproteobacteria</taxon>
        <taxon>Methylococcales</taxon>
        <taxon>Methylococcaceae</taxon>
        <taxon>Methylomarinum</taxon>
    </lineage>
</organism>
<dbReference type="KEGG" id="mech:Q9L42_004505"/>
<proteinExistence type="predicted"/>